<proteinExistence type="inferred from homology"/>
<feature type="active site" evidence="2">
    <location>
        <position position="245"/>
    </location>
</feature>
<dbReference type="RefSeq" id="WP_342022542.1">
    <property type="nucleotide sequence ID" value="NZ_CP151657.1"/>
</dbReference>
<evidence type="ECO:0000313" key="6">
    <source>
        <dbReference type="Proteomes" id="UP001448858"/>
    </source>
</evidence>
<reference evidence="5 6" key="1">
    <citation type="submission" date="2024-04" db="EMBL/GenBank/DDBJ databases">
        <title>Arthrobacter sp. from Plains bison fecal sample.</title>
        <authorList>
            <person name="Ruzzini A."/>
        </authorList>
    </citation>
    <scope>NUCLEOTIDE SEQUENCE [LARGE SCALE GENOMIC DNA]</scope>
    <source>
        <strain evidence="5 6">EINP1</strain>
    </source>
</reference>
<dbReference type="EMBL" id="CP151657">
    <property type="protein sequence ID" value="WZP14885.1"/>
    <property type="molecule type" value="Genomic_DNA"/>
</dbReference>
<dbReference type="InterPro" id="IPR016163">
    <property type="entry name" value="Ald_DH_C"/>
</dbReference>
<accession>A0ABZ2ZUM3</accession>
<comment type="similarity">
    <text evidence="3">Belongs to the aldehyde dehydrogenase family.</text>
</comment>
<dbReference type="InterPro" id="IPR016162">
    <property type="entry name" value="Ald_DH_N"/>
</dbReference>
<dbReference type="PANTHER" id="PTHR11699">
    <property type="entry name" value="ALDEHYDE DEHYDROGENASE-RELATED"/>
    <property type="match status" value="1"/>
</dbReference>
<organism evidence="5 6">
    <name type="scientific">Arthrobacter citreus</name>
    <dbReference type="NCBI Taxonomy" id="1670"/>
    <lineage>
        <taxon>Bacteria</taxon>
        <taxon>Bacillati</taxon>
        <taxon>Actinomycetota</taxon>
        <taxon>Actinomycetes</taxon>
        <taxon>Micrococcales</taxon>
        <taxon>Micrococcaceae</taxon>
        <taxon>Arthrobacter</taxon>
    </lineage>
</organism>
<keyword evidence="1 3" id="KW-0560">Oxidoreductase</keyword>
<dbReference type="Pfam" id="PF00171">
    <property type="entry name" value="Aldedh"/>
    <property type="match status" value="1"/>
</dbReference>
<dbReference type="InterPro" id="IPR015590">
    <property type="entry name" value="Aldehyde_DH_dom"/>
</dbReference>
<dbReference type="Proteomes" id="UP001448858">
    <property type="component" value="Chromosome"/>
</dbReference>
<evidence type="ECO:0000256" key="1">
    <source>
        <dbReference type="ARBA" id="ARBA00023002"/>
    </source>
</evidence>
<evidence type="ECO:0000259" key="4">
    <source>
        <dbReference type="Pfam" id="PF00171"/>
    </source>
</evidence>
<sequence length="471" mass="48963">MSDIQAYIGGKHIDGPASYENINPSTSAVLGTVVRADAALVDQAVQAARAAQPGWAAIKPEERANLLEALARAILENKEALAVLESEDTGKPLSQARNDAVVLARYFQFYGRAIDSYYGLALPVDPGFHVYTRREPLGVAGSIIAWNYPMQLFGRAVAPALATGNTSVVKPADETPRTAVRVAELAVEVGIPAGVLNVVPGIGNEAGAALAAHPGIDHIGFVGSTTVGTSIAASAAQNVVPAVLELGGKSPHIVFPDADLDTVTTFVTKGILQNAGQTCSAGSRLVVHSSIAQELIGRLEAAFAATTIGPGMEDRDLGPLISLKQQQRVRGFVDEAQGKIVTGGLAPDGLGDGAFFLPTLISDVDPASRIAREEVFGPVLVSTPFQTEEEAVALANGTDYALMAAVWTSDVSRAHRLAGSVLAGQVYVNAFGAGGGVEYPFGGFKKSGYGREKGYESLDAYTATKTVIVKL</sequence>
<dbReference type="Gene3D" id="3.40.309.10">
    <property type="entry name" value="Aldehyde Dehydrogenase, Chain A, domain 2"/>
    <property type="match status" value="1"/>
</dbReference>
<dbReference type="InterPro" id="IPR029510">
    <property type="entry name" value="Ald_DH_CS_GLU"/>
</dbReference>
<name>A0ABZ2ZUM3_9MICC</name>
<keyword evidence="6" id="KW-1185">Reference proteome</keyword>
<gene>
    <name evidence="5" type="ORF">AAE021_11895</name>
</gene>
<protein>
    <submittedName>
        <fullName evidence="5">Aldehyde dehydrogenase family protein</fullName>
    </submittedName>
</protein>
<evidence type="ECO:0000313" key="5">
    <source>
        <dbReference type="EMBL" id="WZP14885.1"/>
    </source>
</evidence>
<feature type="domain" description="Aldehyde dehydrogenase" evidence="4">
    <location>
        <begin position="18"/>
        <end position="467"/>
    </location>
</feature>
<dbReference type="InterPro" id="IPR016161">
    <property type="entry name" value="Ald_DH/histidinol_DH"/>
</dbReference>
<dbReference type="PROSITE" id="PS00687">
    <property type="entry name" value="ALDEHYDE_DEHYDR_GLU"/>
    <property type="match status" value="1"/>
</dbReference>
<evidence type="ECO:0000256" key="3">
    <source>
        <dbReference type="RuleBase" id="RU003345"/>
    </source>
</evidence>
<evidence type="ECO:0000256" key="2">
    <source>
        <dbReference type="PROSITE-ProRule" id="PRU10007"/>
    </source>
</evidence>
<dbReference type="PROSITE" id="PS00070">
    <property type="entry name" value="ALDEHYDE_DEHYDR_CYS"/>
    <property type="match status" value="1"/>
</dbReference>
<dbReference type="Gene3D" id="3.40.605.10">
    <property type="entry name" value="Aldehyde Dehydrogenase, Chain A, domain 1"/>
    <property type="match status" value="1"/>
</dbReference>
<dbReference type="InterPro" id="IPR016160">
    <property type="entry name" value="Ald_DH_CS_CYS"/>
</dbReference>
<dbReference type="SUPFAM" id="SSF53720">
    <property type="entry name" value="ALDH-like"/>
    <property type="match status" value="1"/>
</dbReference>